<dbReference type="VEuPathDB" id="FungiDB:BCV72DRAFT_239899"/>
<dbReference type="GO" id="GO:0005737">
    <property type="term" value="C:cytoplasm"/>
    <property type="evidence" value="ECO:0007669"/>
    <property type="project" value="TreeGrafter"/>
</dbReference>
<dbReference type="PIRSF" id="PIRSF001439">
    <property type="entry name" value="CryM"/>
    <property type="match status" value="1"/>
</dbReference>
<dbReference type="InterPro" id="IPR036291">
    <property type="entry name" value="NAD(P)-bd_dom_sf"/>
</dbReference>
<dbReference type="Pfam" id="PF02423">
    <property type="entry name" value="OCD_Mu_crystall"/>
    <property type="match status" value="1"/>
</dbReference>
<protein>
    <submittedName>
        <fullName evidence="2">NAD(P)-binding protein</fullName>
    </submittedName>
</protein>
<organism evidence="2">
    <name type="scientific">Rhizopus microsporus var. microsporus</name>
    <dbReference type="NCBI Taxonomy" id="86635"/>
    <lineage>
        <taxon>Eukaryota</taxon>
        <taxon>Fungi</taxon>
        <taxon>Fungi incertae sedis</taxon>
        <taxon>Mucoromycota</taxon>
        <taxon>Mucoromycotina</taxon>
        <taxon>Mucoromycetes</taxon>
        <taxon>Mucorales</taxon>
        <taxon>Mucorineae</taxon>
        <taxon>Rhizopodaceae</taxon>
        <taxon>Rhizopus</taxon>
    </lineage>
</organism>
<dbReference type="Gene3D" id="3.40.50.720">
    <property type="entry name" value="NAD(P)-binding Rossmann-like Domain"/>
    <property type="match status" value="1"/>
</dbReference>
<accession>A0A1X0RAX6</accession>
<dbReference type="OrthoDB" id="41492at2759"/>
<dbReference type="PANTHER" id="PTHR13812">
    <property type="entry name" value="KETIMINE REDUCTASE MU-CRYSTALLIN"/>
    <property type="match status" value="1"/>
</dbReference>
<evidence type="ECO:0000313" key="2">
    <source>
        <dbReference type="EMBL" id="ORE09189.1"/>
    </source>
</evidence>
<dbReference type="PANTHER" id="PTHR13812:SF19">
    <property type="entry name" value="KETIMINE REDUCTASE MU-CRYSTALLIN"/>
    <property type="match status" value="1"/>
</dbReference>
<gene>
    <name evidence="2" type="ORF">BCV72DRAFT_239899</name>
</gene>
<evidence type="ECO:0000256" key="1">
    <source>
        <dbReference type="ARBA" id="ARBA00008903"/>
    </source>
</evidence>
<dbReference type="EMBL" id="KV921879">
    <property type="protein sequence ID" value="ORE09189.1"/>
    <property type="molecule type" value="Genomic_DNA"/>
</dbReference>
<reference evidence="2" key="1">
    <citation type="journal article" date="2016" name="Proc. Natl. Acad. Sci. U.S.A.">
        <title>Lipid metabolic changes in an early divergent fungus govern the establishment of a mutualistic symbiosis with endobacteria.</title>
        <authorList>
            <person name="Lastovetsky O.A."/>
            <person name="Gaspar M.L."/>
            <person name="Mondo S.J."/>
            <person name="LaButti K.M."/>
            <person name="Sandor L."/>
            <person name="Grigoriev I.V."/>
            <person name="Henry S.A."/>
            <person name="Pawlowska T.E."/>
        </authorList>
    </citation>
    <scope>NUCLEOTIDE SEQUENCE [LARGE SCALE GENOMIC DNA]</scope>
    <source>
        <strain evidence="2">ATCC 52814</strain>
    </source>
</reference>
<comment type="similarity">
    <text evidence="1">Belongs to the ornithine cyclodeaminase/mu-crystallin family.</text>
</comment>
<sequence length="331" mass="36312">MSNILVLSQTDVETLLSRTNAQVCNQIVDLMEETFQKYTASHSDTDIASKVQSPQRVGVKSSFHHVLFMPSRLEETTSIKIVSVPTKDGKGGLASTILVLNEETGITEAIINADALTAVRTAAGSALATRHLAKSNAKNLVVFGAGAQARSHVDMMIAVRPTIKKIAIWNRSVERRDKLIEELKLAYPDREFIPTDQDLQSQVEQADIICTCTNATKPVLFGKWLKPGVHLNCVGSYTPDMHEIDPEAVNTIERIVVDSVEACSHEAGELIKSSQPEDWLELGQLTKEVDVNEKNKITLFKSVGISLQDSAIAGFMVNLAKEKKMGTRVPF</sequence>
<dbReference type="InterPro" id="IPR023401">
    <property type="entry name" value="ODC_N"/>
</dbReference>
<dbReference type="Proteomes" id="UP000242414">
    <property type="component" value="Unassembled WGS sequence"/>
</dbReference>
<dbReference type="AlphaFoldDB" id="A0A1X0RAX6"/>
<name>A0A1X0RAX6_RHIZD</name>
<dbReference type="InterPro" id="IPR003462">
    <property type="entry name" value="ODC_Mu_crystall"/>
</dbReference>
<dbReference type="SUPFAM" id="SSF51735">
    <property type="entry name" value="NAD(P)-binding Rossmann-fold domains"/>
    <property type="match status" value="1"/>
</dbReference>
<dbReference type="Gene3D" id="3.30.1780.10">
    <property type="entry name" value="ornithine cyclodeaminase, domain 1"/>
    <property type="match status" value="1"/>
</dbReference>
<proteinExistence type="inferred from homology"/>